<evidence type="ECO:0000256" key="2">
    <source>
        <dbReference type="ARBA" id="ARBA00022801"/>
    </source>
</evidence>
<dbReference type="UniPathway" id="UPA00545">
    <property type="reaction ID" value="UER00823"/>
</dbReference>
<dbReference type="EC" id="3.1.1.11" evidence="5"/>
<dbReference type="Pfam" id="PF01095">
    <property type="entry name" value="Pectinesterase"/>
    <property type="match status" value="2"/>
</dbReference>
<dbReference type="PANTHER" id="PTHR31321:SF57">
    <property type="entry name" value="PECTINESTERASE 53-RELATED"/>
    <property type="match status" value="1"/>
</dbReference>
<feature type="active site" evidence="4">
    <location>
        <position position="176"/>
    </location>
</feature>
<accession>A0A7X2PCP8</accession>
<dbReference type="AlphaFoldDB" id="A0A7X2PCP8"/>
<protein>
    <recommendedName>
        <fullName evidence="5">Pectinesterase</fullName>
        <ecNumber evidence="5">3.1.1.11</ecNumber>
    </recommendedName>
</protein>
<evidence type="ECO:0000259" key="6">
    <source>
        <dbReference type="Pfam" id="PF01095"/>
    </source>
</evidence>
<reference evidence="7 8" key="1">
    <citation type="submission" date="2019-08" db="EMBL/GenBank/DDBJ databases">
        <title>In-depth cultivation of the pig gut microbiome towards novel bacterial diversity and tailored functional studies.</title>
        <authorList>
            <person name="Wylensek D."/>
            <person name="Hitch T.C.A."/>
            <person name="Clavel T."/>
        </authorList>
    </citation>
    <scope>NUCLEOTIDE SEQUENCE [LARGE SCALE GENOMIC DNA]</scope>
    <source>
        <strain evidence="7 8">NM-380-WT-3C1</strain>
    </source>
</reference>
<dbReference type="InterPro" id="IPR011050">
    <property type="entry name" value="Pectin_lyase_fold/virulence"/>
</dbReference>
<dbReference type="GO" id="GO:0042545">
    <property type="term" value="P:cell wall modification"/>
    <property type="evidence" value="ECO:0007669"/>
    <property type="project" value="UniProtKB-UniRule"/>
</dbReference>
<evidence type="ECO:0000256" key="3">
    <source>
        <dbReference type="ARBA" id="ARBA00023085"/>
    </source>
</evidence>
<dbReference type="EMBL" id="VUNN01000011">
    <property type="protein sequence ID" value="MSU06418.1"/>
    <property type="molecule type" value="Genomic_DNA"/>
</dbReference>
<evidence type="ECO:0000313" key="7">
    <source>
        <dbReference type="EMBL" id="MSU06418.1"/>
    </source>
</evidence>
<dbReference type="InterPro" id="IPR012334">
    <property type="entry name" value="Pectin_lyas_fold"/>
</dbReference>
<feature type="domain" description="Pectinesterase catalytic" evidence="6">
    <location>
        <begin position="4"/>
        <end position="137"/>
    </location>
</feature>
<sequence>MLTLIVSKDNSGNYTSISEAINAVSYREKARIIVKEGIYREKLFSDKSNIELIGEGNVFITFSDSGREILDNGLKRGTFRSYTAFFSGERLLLENITIHNGAGSGKDVGQAISLYLDVDNAYLKNVKLLGHQDTLFLSPLPEEEREKRGFYGPRCFSPRVRKHSVFEECTIEGSVDFIFGGGDAEFRNCNIVSNDDGFVTAPSGKSSWDGLLFEGCTFTSPLNKKENVYLMRPWRDEGKAIFNSCTFGPHINRRGFIPWPGREDKAELATFEMNNCVFI</sequence>
<gene>
    <name evidence="7" type="ORF">FYJ80_06435</name>
</gene>
<evidence type="ECO:0000256" key="1">
    <source>
        <dbReference type="ARBA" id="ARBA00008891"/>
    </source>
</evidence>
<comment type="caution">
    <text evidence="7">The sequence shown here is derived from an EMBL/GenBank/DDBJ whole genome shotgun (WGS) entry which is preliminary data.</text>
</comment>
<dbReference type="RefSeq" id="WP_154425389.1">
    <property type="nucleotide sequence ID" value="NZ_VUNN01000011.1"/>
</dbReference>
<dbReference type="InterPro" id="IPR000070">
    <property type="entry name" value="Pectinesterase_cat"/>
</dbReference>
<dbReference type="Gene3D" id="2.160.20.10">
    <property type="entry name" value="Single-stranded right-handed beta-helix, Pectin lyase-like"/>
    <property type="match status" value="1"/>
</dbReference>
<keyword evidence="3 5" id="KW-0063">Aspartyl esterase</keyword>
<keyword evidence="8" id="KW-1185">Reference proteome</keyword>
<dbReference type="InterPro" id="IPR033131">
    <property type="entry name" value="Pectinesterase_Asp_AS"/>
</dbReference>
<evidence type="ECO:0000256" key="4">
    <source>
        <dbReference type="PROSITE-ProRule" id="PRU10040"/>
    </source>
</evidence>
<proteinExistence type="inferred from homology"/>
<dbReference type="GO" id="GO:0009279">
    <property type="term" value="C:cell outer membrane"/>
    <property type="evidence" value="ECO:0007669"/>
    <property type="project" value="TreeGrafter"/>
</dbReference>
<evidence type="ECO:0000256" key="5">
    <source>
        <dbReference type="RuleBase" id="RU000589"/>
    </source>
</evidence>
<comment type="similarity">
    <text evidence="1">Belongs to the pectinesterase family.</text>
</comment>
<comment type="catalytic activity">
    <reaction evidence="5">
        <text>[(1-&gt;4)-alpha-D-galacturonosyl methyl ester](n) + n H2O = [(1-&gt;4)-alpha-D-galacturonosyl](n) + n methanol + n H(+)</text>
        <dbReference type="Rhea" id="RHEA:22380"/>
        <dbReference type="Rhea" id="RHEA-COMP:14570"/>
        <dbReference type="Rhea" id="RHEA-COMP:14573"/>
        <dbReference type="ChEBI" id="CHEBI:15377"/>
        <dbReference type="ChEBI" id="CHEBI:15378"/>
        <dbReference type="ChEBI" id="CHEBI:17790"/>
        <dbReference type="ChEBI" id="CHEBI:140522"/>
        <dbReference type="ChEBI" id="CHEBI:140523"/>
        <dbReference type="EC" id="3.1.1.11"/>
    </reaction>
</comment>
<keyword evidence="2 5" id="KW-0378">Hydrolase</keyword>
<dbReference type="GO" id="GO:0030599">
    <property type="term" value="F:pectinesterase activity"/>
    <property type="evidence" value="ECO:0007669"/>
    <property type="project" value="UniProtKB-UniRule"/>
</dbReference>
<dbReference type="PROSITE" id="PS00503">
    <property type="entry name" value="PECTINESTERASE_2"/>
    <property type="match status" value="1"/>
</dbReference>
<dbReference type="SUPFAM" id="SSF51126">
    <property type="entry name" value="Pectin lyase-like"/>
    <property type="match status" value="1"/>
</dbReference>
<name>A0A7X2PCP8_9SPIO</name>
<dbReference type="PANTHER" id="PTHR31321">
    <property type="entry name" value="ACYL-COA THIOESTER HYDROLASE YBHC-RELATED"/>
    <property type="match status" value="1"/>
</dbReference>
<comment type="pathway">
    <text evidence="5">Glycan metabolism; pectin degradation; 2-dehydro-3-deoxy-D-gluconate from pectin: step 1/5.</text>
</comment>
<dbReference type="GO" id="GO:0045490">
    <property type="term" value="P:pectin catabolic process"/>
    <property type="evidence" value="ECO:0007669"/>
    <property type="project" value="UniProtKB-UniRule"/>
</dbReference>
<feature type="domain" description="Pectinesterase catalytic" evidence="6">
    <location>
        <begin position="165"/>
        <end position="275"/>
    </location>
</feature>
<organism evidence="7 8">
    <name type="scientific">Bullifex porci</name>
    <dbReference type="NCBI Taxonomy" id="2606638"/>
    <lineage>
        <taxon>Bacteria</taxon>
        <taxon>Pseudomonadati</taxon>
        <taxon>Spirochaetota</taxon>
        <taxon>Spirochaetia</taxon>
        <taxon>Spirochaetales</taxon>
        <taxon>Spirochaetaceae</taxon>
        <taxon>Bullifex</taxon>
    </lineage>
</organism>
<evidence type="ECO:0000313" key="8">
    <source>
        <dbReference type="Proteomes" id="UP000460549"/>
    </source>
</evidence>
<dbReference type="Proteomes" id="UP000460549">
    <property type="component" value="Unassembled WGS sequence"/>
</dbReference>